<dbReference type="Proteomes" id="UP000631653">
    <property type="component" value="Unassembled WGS sequence"/>
</dbReference>
<dbReference type="InterPro" id="IPR000524">
    <property type="entry name" value="Tscrpt_reg_HTH_GntR"/>
</dbReference>
<keyword evidence="1" id="KW-0805">Transcription regulation</keyword>
<reference evidence="6 7" key="1">
    <citation type="journal article" date="2020" name="Int. J. Syst. Evol. Microbiol.">
        <title>Novel acetic acid bacteria from cider fermentations: Acetobacter conturbans sp. nov. and Acetobacter fallax sp. nov.</title>
        <authorList>
            <person name="Sombolestani A.S."/>
            <person name="Cleenwerck I."/>
            <person name="Cnockaert M."/>
            <person name="Borremans W."/>
            <person name="Wieme A.D."/>
            <person name="De Vuyst L."/>
            <person name="Vandamme P."/>
        </authorList>
    </citation>
    <scope>NUCLEOTIDE SEQUENCE [LARGE SCALE GENOMIC DNA]</scope>
    <source>
        <strain evidence="6 7">LMG 1627</strain>
    </source>
</reference>
<dbReference type="SMART" id="SM00895">
    <property type="entry name" value="FCD"/>
    <property type="match status" value="1"/>
</dbReference>
<dbReference type="EMBL" id="WOSY01000018">
    <property type="protein sequence ID" value="NHN89781.1"/>
    <property type="molecule type" value="Genomic_DNA"/>
</dbReference>
<evidence type="ECO:0000313" key="6">
    <source>
        <dbReference type="EMBL" id="NHN89781.1"/>
    </source>
</evidence>
<evidence type="ECO:0000259" key="4">
    <source>
        <dbReference type="SMART" id="SM00345"/>
    </source>
</evidence>
<dbReference type="SMART" id="SM00345">
    <property type="entry name" value="HTH_GNTR"/>
    <property type="match status" value="1"/>
</dbReference>
<keyword evidence="2" id="KW-0238">DNA-binding</keyword>
<dbReference type="SUPFAM" id="SSF48008">
    <property type="entry name" value="GntR ligand-binding domain-like"/>
    <property type="match status" value="1"/>
</dbReference>
<feature type="domain" description="GntR C-terminal" evidence="5">
    <location>
        <begin position="169"/>
        <end position="295"/>
    </location>
</feature>
<dbReference type="PANTHER" id="PTHR43537:SF5">
    <property type="entry name" value="UXU OPERON TRANSCRIPTIONAL REGULATOR"/>
    <property type="match status" value="1"/>
</dbReference>
<evidence type="ECO:0000259" key="5">
    <source>
        <dbReference type="SMART" id="SM00895"/>
    </source>
</evidence>
<organism evidence="6 7">
    <name type="scientific">Acetobacter conturbans</name>
    <dbReference type="NCBI Taxonomy" id="1737472"/>
    <lineage>
        <taxon>Bacteria</taxon>
        <taxon>Pseudomonadati</taxon>
        <taxon>Pseudomonadota</taxon>
        <taxon>Alphaproteobacteria</taxon>
        <taxon>Acetobacterales</taxon>
        <taxon>Acetobacteraceae</taxon>
        <taxon>Acetobacter</taxon>
    </lineage>
</organism>
<dbReference type="Gene3D" id="1.20.120.530">
    <property type="entry name" value="GntR ligand-binding domain-like"/>
    <property type="match status" value="1"/>
</dbReference>
<sequence length="312" mass="35691">MTLNTSSIRPVRNSTHRQFATANSILALLRRENAAPDFHVGEQWLGDQLGLSRTPVRNALKLLESRGILVSRKNQGYFLRANLETIEDFVLEAPPTPDQDLYKNLVRDRLAGRIGNDFSQQDVSRLYNAERTVMIQTLRRMCDDGLLQSKGTRTWSFAPALDSGAALEESFRFRRLFEPQAILLPTFRVDEAVLEETMRLHNHIATHPDIDSIPPRFLFDADSRFHEMIAEFSHNTFVIQTMRQQSRLRRLLEYGSYTNRTRVHLWCQEHIAIMDALAGNSIAEASRLLGLHLDLALNAANLLIEEKDIPES</sequence>
<dbReference type="SUPFAM" id="SSF46785">
    <property type="entry name" value="Winged helix' DNA-binding domain"/>
    <property type="match status" value="1"/>
</dbReference>
<protein>
    <submittedName>
        <fullName evidence="6">FCD domain-containing protein</fullName>
    </submittedName>
</protein>
<evidence type="ECO:0000256" key="2">
    <source>
        <dbReference type="ARBA" id="ARBA00023125"/>
    </source>
</evidence>
<dbReference type="PANTHER" id="PTHR43537">
    <property type="entry name" value="TRANSCRIPTIONAL REGULATOR, GNTR FAMILY"/>
    <property type="match status" value="1"/>
</dbReference>
<dbReference type="Gene3D" id="1.10.10.10">
    <property type="entry name" value="Winged helix-like DNA-binding domain superfamily/Winged helix DNA-binding domain"/>
    <property type="match status" value="1"/>
</dbReference>
<dbReference type="InterPro" id="IPR036388">
    <property type="entry name" value="WH-like_DNA-bd_sf"/>
</dbReference>
<feature type="domain" description="HTH gntR-type" evidence="4">
    <location>
        <begin position="21"/>
        <end position="79"/>
    </location>
</feature>
<comment type="caution">
    <text evidence="6">The sequence shown here is derived from an EMBL/GenBank/DDBJ whole genome shotgun (WGS) entry which is preliminary data.</text>
</comment>
<gene>
    <name evidence="6" type="ORF">GOB81_14305</name>
</gene>
<dbReference type="RefSeq" id="WP_173571113.1">
    <property type="nucleotide sequence ID" value="NZ_WOSY01000018.1"/>
</dbReference>
<evidence type="ECO:0000256" key="1">
    <source>
        <dbReference type="ARBA" id="ARBA00023015"/>
    </source>
</evidence>
<keyword evidence="7" id="KW-1185">Reference proteome</keyword>
<accession>A0ABX0K4P3</accession>
<dbReference type="Pfam" id="PF00392">
    <property type="entry name" value="GntR"/>
    <property type="match status" value="1"/>
</dbReference>
<evidence type="ECO:0000313" key="7">
    <source>
        <dbReference type="Proteomes" id="UP000631653"/>
    </source>
</evidence>
<proteinExistence type="predicted"/>
<name>A0ABX0K4P3_9PROT</name>
<keyword evidence="3" id="KW-0804">Transcription</keyword>
<dbReference type="InterPro" id="IPR011711">
    <property type="entry name" value="GntR_C"/>
</dbReference>
<dbReference type="InterPro" id="IPR008920">
    <property type="entry name" value="TF_FadR/GntR_C"/>
</dbReference>
<dbReference type="InterPro" id="IPR036390">
    <property type="entry name" value="WH_DNA-bd_sf"/>
</dbReference>
<dbReference type="Pfam" id="PF07729">
    <property type="entry name" value="FCD"/>
    <property type="match status" value="1"/>
</dbReference>
<evidence type="ECO:0000256" key="3">
    <source>
        <dbReference type="ARBA" id="ARBA00023163"/>
    </source>
</evidence>